<feature type="compositionally biased region" description="Polar residues" evidence="3">
    <location>
        <begin position="1"/>
        <end position="10"/>
    </location>
</feature>
<keyword evidence="6" id="KW-1185">Reference proteome</keyword>
<dbReference type="InterPro" id="IPR036864">
    <property type="entry name" value="Zn2-C6_fun-type_DNA-bd_sf"/>
</dbReference>
<accession>A0A2J6RGT8</accession>
<evidence type="ECO:0000259" key="4">
    <source>
        <dbReference type="PROSITE" id="PS50048"/>
    </source>
</evidence>
<dbReference type="Gene3D" id="4.10.240.10">
    <property type="entry name" value="Zn(2)-C6 fungal-type DNA-binding domain"/>
    <property type="match status" value="1"/>
</dbReference>
<keyword evidence="2" id="KW-0539">Nucleus</keyword>
<sequence>MTSSEATMSDGTIDMDISHSPRQTSTIRSFNGCWTCRLRRKKCDQKHPVCDGCAALHITCHFNQDRPEWMDGGVKQEEMAERVKREVKENAHLRRGERVLVSGDRLSLSESDTSRWTMQPQKLRMDQQKSRSSLINGIPDARDSEMELHPEPSTIFHQRGADCTLAGKVASQSIDFGRADTVHLMIYLEELFPFLFPFYHPSFFQGGRSWILEIMTSSPVVRQALLCQSSYFFSLGAGAANRDACWTRVLTETRDAFGVLRQALQIIEGSSITEHRHGAVRILASIIQVQRFEITISSFENCQAHLTGALALFKQLLDTSDAAEPPCPSSRFEAVISKLGPSPIPLSAPNLQIPSAEQAAFRFSSALLILDDIIASTVLQEEPRLYEYHRSFLEYDDGTGPVINLEAVVGCQNWVWLLIGEIAVLDAWKKRCQRAANLDVMELVRLASAIKSSLEARLAQLEADPAIVPRKNYGLLDVLTPEYRWQSQLPDSQSSFVTRVWAHAAALYLFVVVSGWQPASVDVRYHVARIIELLTVQISPPALLRTMVWPFCVAGCLAEPAQEACLRGMVEVLQPPSVFGTVRKALEIMENVWRNRDSGETAYQDLATCFGSQGDLVLLV</sequence>
<name>A0A2J6RGT8_HYAVF</name>
<evidence type="ECO:0000256" key="2">
    <source>
        <dbReference type="ARBA" id="ARBA00023242"/>
    </source>
</evidence>
<dbReference type="CDD" id="cd00067">
    <property type="entry name" value="GAL4"/>
    <property type="match status" value="1"/>
</dbReference>
<dbReference type="GO" id="GO:0000981">
    <property type="term" value="F:DNA-binding transcription factor activity, RNA polymerase II-specific"/>
    <property type="evidence" value="ECO:0007669"/>
    <property type="project" value="InterPro"/>
</dbReference>
<dbReference type="GO" id="GO:0005634">
    <property type="term" value="C:nucleus"/>
    <property type="evidence" value="ECO:0007669"/>
    <property type="project" value="UniProtKB-SubCell"/>
</dbReference>
<dbReference type="AlphaFoldDB" id="A0A2J6RGT8"/>
<dbReference type="PANTHER" id="PTHR37534:SF20">
    <property type="entry name" value="PRO1A C6 ZINK-FINGER PROTEIN"/>
    <property type="match status" value="1"/>
</dbReference>
<evidence type="ECO:0000256" key="1">
    <source>
        <dbReference type="ARBA" id="ARBA00004123"/>
    </source>
</evidence>
<dbReference type="InterPro" id="IPR021858">
    <property type="entry name" value="Fun_TF"/>
</dbReference>
<feature type="region of interest" description="Disordered" evidence="3">
    <location>
        <begin position="111"/>
        <end position="131"/>
    </location>
</feature>
<dbReference type="STRING" id="1149755.A0A2J6RGT8"/>
<feature type="region of interest" description="Disordered" evidence="3">
    <location>
        <begin position="1"/>
        <end position="23"/>
    </location>
</feature>
<gene>
    <name evidence="5" type="ORF">L207DRAFT_80513</name>
</gene>
<dbReference type="EMBL" id="KZ613949">
    <property type="protein sequence ID" value="PMD37718.1"/>
    <property type="molecule type" value="Genomic_DNA"/>
</dbReference>
<protein>
    <recommendedName>
        <fullName evidence="4">Zn(2)-C6 fungal-type domain-containing protein</fullName>
    </recommendedName>
</protein>
<dbReference type="SUPFAM" id="SSF57701">
    <property type="entry name" value="Zn2/Cys6 DNA-binding domain"/>
    <property type="match status" value="1"/>
</dbReference>
<evidence type="ECO:0000256" key="3">
    <source>
        <dbReference type="SAM" id="MobiDB-lite"/>
    </source>
</evidence>
<dbReference type="Pfam" id="PF00172">
    <property type="entry name" value="Zn_clus"/>
    <property type="match status" value="1"/>
</dbReference>
<dbReference type="PROSITE" id="PS50048">
    <property type="entry name" value="ZN2_CY6_FUNGAL_2"/>
    <property type="match status" value="1"/>
</dbReference>
<dbReference type="OrthoDB" id="5213892at2759"/>
<dbReference type="GO" id="GO:0008270">
    <property type="term" value="F:zinc ion binding"/>
    <property type="evidence" value="ECO:0007669"/>
    <property type="project" value="InterPro"/>
</dbReference>
<dbReference type="SMART" id="SM00066">
    <property type="entry name" value="GAL4"/>
    <property type="match status" value="1"/>
</dbReference>
<dbReference type="Pfam" id="PF11951">
    <property type="entry name" value="Fungal_trans_2"/>
    <property type="match status" value="1"/>
</dbReference>
<dbReference type="PROSITE" id="PS00463">
    <property type="entry name" value="ZN2_CY6_FUNGAL_1"/>
    <property type="match status" value="1"/>
</dbReference>
<feature type="compositionally biased region" description="Polar residues" evidence="3">
    <location>
        <begin position="111"/>
        <end position="120"/>
    </location>
</feature>
<proteinExistence type="predicted"/>
<dbReference type="PANTHER" id="PTHR37534">
    <property type="entry name" value="TRANSCRIPTIONAL ACTIVATOR PROTEIN UGA3"/>
    <property type="match status" value="1"/>
</dbReference>
<dbReference type="InterPro" id="IPR001138">
    <property type="entry name" value="Zn2Cys6_DnaBD"/>
</dbReference>
<evidence type="ECO:0000313" key="5">
    <source>
        <dbReference type="EMBL" id="PMD37718.1"/>
    </source>
</evidence>
<feature type="domain" description="Zn(2)-C6 fungal-type" evidence="4">
    <location>
        <begin position="32"/>
        <end position="62"/>
    </location>
</feature>
<evidence type="ECO:0000313" key="6">
    <source>
        <dbReference type="Proteomes" id="UP000235786"/>
    </source>
</evidence>
<comment type="subcellular location">
    <subcellularLocation>
        <location evidence="1">Nucleus</location>
    </subcellularLocation>
</comment>
<organism evidence="5 6">
    <name type="scientific">Hyaloscypha variabilis (strain UAMH 11265 / GT02V1 / F)</name>
    <name type="common">Meliniomyces variabilis</name>
    <dbReference type="NCBI Taxonomy" id="1149755"/>
    <lineage>
        <taxon>Eukaryota</taxon>
        <taxon>Fungi</taxon>
        <taxon>Dikarya</taxon>
        <taxon>Ascomycota</taxon>
        <taxon>Pezizomycotina</taxon>
        <taxon>Leotiomycetes</taxon>
        <taxon>Helotiales</taxon>
        <taxon>Hyaloscyphaceae</taxon>
        <taxon>Hyaloscypha</taxon>
        <taxon>Hyaloscypha variabilis</taxon>
    </lineage>
</organism>
<reference evidence="5 6" key="1">
    <citation type="submission" date="2016-04" db="EMBL/GenBank/DDBJ databases">
        <title>A degradative enzymes factory behind the ericoid mycorrhizal symbiosis.</title>
        <authorList>
            <consortium name="DOE Joint Genome Institute"/>
            <person name="Martino E."/>
            <person name="Morin E."/>
            <person name="Grelet G."/>
            <person name="Kuo A."/>
            <person name="Kohler A."/>
            <person name="Daghino S."/>
            <person name="Barry K."/>
            <person name="Choi C."/>
            <person name="Cichocki N."/>
            <person name="Clum A."/>
            <person name="Copeland A."/>
            <person name="Hainaut M."/>
            <person name="Haridas S."/>
            <person name="Labutti K."/>
            <person name="Lindquist E."/>
            <person name="Lipzen A."/>
            <person name="Khouja H.-R."/>
            <person name="Murat C."/>
            <person name="Ohm R."/>
            <person name="Olson A."/>
            <person name="Spatafora J."/>
            <person name="Veneault-Fourrey C."/>
            <person name="Henrissat B."/>
            <person name="Grigoriev I."/>
            <person name="Martin F."/>
            <person name="Perotto S."/>
        </authorList>
    </citation>
    <scope>NUCLEOTIDE SEQUENCE [LARGE SCALE GENOMIC DNA]</scope>
    <source>
        <strain evidence="5 6">F</strain>
    </source>
</reference>
<dbReference type="Proteomes" id="UP000235786">
    <property type="component" value="Unassembled WGS sequence"/>
</dbReference>